<keyword evidence="3" id="KW-1185">Reference proteome</keyword>
<sequence>MPGLYGSLYIKLDGRDEFDLTARLPNVHFLNLQSTAPAITPDWLTIAGSDGQRLKSVSFGATTITLSLFIKATNMAEFRLIKAELQSIFYGRTLIRLRSSFSPGKVYNVLANPVDIVPIQNSSQSLVDLTFTNPSGMAQSLVQSDKLPDLTDDLEYSMNIPIDKELKYQYEESLFDVYNPSDVAIDPYRQHHDLKITVKGEGNSFSLVNMTNNTAITVNTSMKQGDVFILNGVLPYLNNSSDVDTDFGHIELAKGENNIKITGLNNVDVTFSFPFLYF</sequence>
<dbReference type="STRING" id="1329250.WOSG25_020180"/>
<dbReference type="eggNOG" id="ENOG50342DP">
    <property type="taxonomic scope" value="Bacteria"/>
</dbReference>
<proteinExistence type="predicted"/>
<name>A0A069CSK4_WEIOS</name>
<evidence type="ECO:0000313" key="2">
    <source>
        <dbReference type="EMBL" id="GAK30223.1"/>
    </source>
</evidence>
<dbReference type="Gene3D" id="2.40.30.200">
    <property type="match status" value="1"/>
</dbReference>
<dbReference type="RefSeq" id="WP_027698349.1">
    <property type="nucleotide sequence ID" value="NZ_DF820485.1"/>
</dbReference>
<dbReference type="Proteomes" id="UP000030643">
    <property type="component" value="Unassembled WGS sequence"/>
</dbReference>
<protein>
    <submittedName>
        <fullName evidence="2">Phage sipho_tail superfamily</fullName>
    </submittedName>
</protein>
<dbReference type="Pfam" id="PF05709">
    <property type="entry name" value="Sipho_tail"/>
    <property type="match status" value="1"/>
</dbReference>
<feature type="domain" description="Siphovirus-type tail component RIFT-related" evidence="1">
    <location>
        <begin position="38"/>
        <end position="126"/>
    </location>
</feature>
<dbReference type="AlphaFoldDB" id="A0A069CSK4"/>
<dbReference type="InterPro" id="IPR008841">
    <property type="entry name" value="Siphovirus-type_tail_N"/>
</dbReference>
<evidence type="ECO:0000313" key="3">
    <source>
        <dbReference type="Proteomes" id="UP000030643"/>
    </source>
</evidence>
<organism evidence="2 3">
    <name type="scientific">Weissella oryzae (strain DSM 25784 / JCM 18191 / LMG 30913 / SG25)</name>
    <dbReference type="NCBI Taxonomy" id="1329250"/>
    <lineage>
        <taxon>Bacteria</taxon>
        <taxon>Bacillati</taxon>
        <taxon>Bacillota</taxon>
        <taxon>Bacilli</taxon>
        <taxon>Lactobacillales</taxon>
        <taxon>Lactobacillaceae</taxon>
        <taxon>Weissella</taxon>
    </lineage>
</organism>
<dbReference type="OrthoDB" id="2194642at2"/>
<evidence type="ECO:0000259" key="1">
    <source>
        <dbReference type="Pfam" id="PF05709"/>
    </source>
</evidence>
<reference evidence="3" key="1">
    <citation type="journal article" date="2014" name="Genome Announc.">
        <title>Draft genome sequence of Weissella oryzae SG25T, isolated from fermented rice grains.</title>
        <authorList>
            <person name="Tanizawa Y."/>
            <person name="Fujisawa T."/>
            <person name="Mochizuki T."/>
            <person name="Kaminuma E."/>
            <person name="Suzuki Y."/>
            <person name="Nakamura Y."/>
            <person name="Tohno M."/>
        </authorList>
    </citation>
    <scope>NUCLEOTIDE SEQUENCE [LARGE SCALE GENOMIC DNA]</scope>
    <source>
        <strain evidence="3">DSM 25784 / JCM 18191 / LMG 30913 / SG25</strain>
    </source>
</reference>
<gene>
    <name evidence="2" type="ORF">WOSG25_020180</name>
</gene>
<dbReference type="EMBL" id="DF820485">
    <property type="protein sequence ID" value="GAK30223.1"/>
    <property type="molecule type" value="Genomic_DNA"/>
</dbReference>
<accession>A0A069CSK4</accession>